<dbReference type="SUPFAM" id="SSF53807">
    <property type="entry name" value="Helical backbone' metal receptor"/>
    <property type="match status" value="1"/>
</dbReference>
<evidence type="ECO:0000259" key="3">
    <source>
        <dbReference type="PROSITE" id="PS50983"/>
    </source>
</evidence>
<dbReference type="Gene3D" id="3.40.50.1980">
    <property type="entry name" value="Nitrogenase molybdenum iron protein domain"/>
    <property type="match status" value="2"/>
</dbReference>
<evidence type="ECO:0000256" key="1">
    <source>
        <dbReference type="ARBA" id="ARBA00008814"/>
    </source>
</evidence>
<gene>
    <name evidence="4" type="ORF">HDA36_001001</name>
</gene>
<comment type="similarity">
    <text evidence="1">Belongs to the bacterial solute-binding protein 8 family.</text>
</comment>
<keyword evidence="5" id="KW-1185">Reference proteome</keyword>
<evidence type="ECO:0000313" key="5">
    <source>
        <dbReference type="Proteomes" id="UP000572635"/>
    </source>
</evidence>
<feature type="compositionally biased region" description="Pro residues" evidence="2">
    <location>
        <begin position="27"/>
        <end position="42"/>
    </location>
</feature>
<dbReference type="PANTHER" id="PTHR30535">
    <property type="entry name" value="VITAMIN B12-BINDING PROTEIN"/>
    <property type="match status" value="1"/>
</dbReference>
<proteinExistence type="inferred from homology"/>
<protein>
    <submittedName>
        <fullName evidence="4">Iron complex transport system substrate-binding protein</fullName>
    </submittedName>
</protein>
<dbReference type="Proteomes" id="UP000572635">
    <property type="component" value="Unassembled WGS sequence"/>
</dbReference>
<organism evidence="4 5">
    <name type="scientific">Nocardiopsis composta</name>
    <dbReference type="NCBI Taxonomy" id="157465"/>
    <lineage>
        <taxon>Bacteria</taxon>
        <taxon>Bacillati</taxon>
        <taxon>Actinomycetota</taxon>
        <taxon>Actinomycetes</taxon>
        <taxon>Streptosporangiales</taxon>
        <taxon>Nocardiopsidaceae</taxon>
        <taxon>Nocardiopsis</taxon>
    </lineage>
</organism>
<reference evidence="4 5" key="1">
    <citation type="submission" date="2020-08" db="EMBL/GenBank/DDBJ databases">
        <title>Sequencing the genomes of 1000 actinobacteria strains.</title>
        <authorList>
            <person name="Klenk H.-P."/>
        </authorList>
    </citation>
    <scope>NUCLEOTIDE SEQUENCE [LARGE SCALE GENOMIC DNA]</scope>
    <source>
        <strain evidence="4 5">DSM 44551</strain>
    </source>
</reference>
<dbReference type="EMBL" id="JACHDB010000001">
    <property type="protein sequence ID" value="MBB5430917.1"/>
    <property type="molecule type" value="Genomic_DNA"/>
</dbReference>
<dbReference type="InterPro" id="IPR002491">
    <property type="entry name" value="ABC_transptr_periplasmic_BD"/>
</dbReference>
<dbReference type="InterPro" id="IPR050902">
    <property type="entry name" value="ABC_Transporter_SBP"/>
</dbReference>
<dbReference type="RefSeq" id="WP_221331460.1">
    <property type="nucleotide sequence ID" value="NZ_BAAAJD010000034.1"/>
</dbReference>
<dbReference type="Pfam" id="PF01497">
    <property type="entry name" value="Peripla_BP_2"/>
    <property type="match status" value="1"/>
</dbReference>
<comment type="caution">
    <text evidence="4">The sequence shown here is derived from an EMBL/GenBank/DDBJ whole genome shotgun (WGS) entry which is preliminary data.</text>
</comment>
<feature type="compositionally biased region" description="Low complexity" evidence="2">
    <location>
        <begin position="43"/>
        <end position="62"/>
    </location>
</feature>
<feature type="region of interest" description="Disordered" evidence="2">
    <location>
        <begin position="1"/>
        <end position="94"/>
    </location>
</feature>
<name>A0A7W8VC74_9ACTN</name>
<feature type="domain" description="Fe/B12 periplasmic-binding" evidence="3">
    <location>
        <begin position="53"/>
        <end position="311"/>
    </location>
</feature>
<sequence length="311" mass="31901">MRPGNAPTRSTFPRGGGTSWGRATSPRCPPSPPCPPRSPTAPAPRSRSPTSAGSSSPATASPHTLGALGLADKIYAAPEESTSPEGTGAPERFELSQNTGTEGLLSLDGTLFIGDNTRRHGDVAEKFNEAGTAAVVLDDQQPQTGKLQAVADYVGASEAGRELVEIVDGQLESAKETVRDGAGGGTRIIQVTATGAGGQNSVAGAGTPGSEMIETLGFVSIGAESKLRGFSREFSDEGILAAEPDVIVMAESDYEKWGGADGLWEAFPTLQQTPAGESGTVFVMPDRQLRYSGPEFGAGAEALAEAVAELP</sequence>
<accession>A0A7W8VC74</accession>
<dbReference type="PROSITE" id="PS50983">
    <property type="entry name" value="FE_B12_PBP"/>
    <property type="match status" value="1"/>
</dbReference>
<evidence type="ECO:0000256" key="2">
    <source>
        <dbReference type="SAM" id="MobiDB-lite"/>
    </source>
</evidence>
<dbReference type="PANTHER" id="PTHR30535:SF4">
    <property type="entry name" value="HEMIN-BINDING PERIPLASMIC PROTEIN HMUT"/>
    <property type="match status" value="1"/>
</dbReference>
<evidence type="ECO:0000313" key="4">
    <source>
        <dbReference type="EMBL" id="MBB5430917.1"/>
    </source>
</evidence>
<dbReference type="AlphaFoldDB" id="A0A7W8VC74"/>